<accession>A0A315Z2S9</accession>
<comment type="caution">
    <text evidence="5">The sequence shown here is derived from an EMBL/GenBank/DDBJ whole genome shotgun (WGS) entry which is preliminary data.</text>
</comment>
<evidence type="ECO:0000313" key="5">
    <source>
        <dbReference type="EMBL" id="PWJ36096.1"/>
    </source>
</evidence>
<evidence type="ECO:0000256" key="1">
    <source>
        <dbReference type="ARBA" id="ARBA00005750"/>
    </source>
</evidence>
<dbReference type="PANTHER" id="PTHR39181">
    <property type="entry name" value="TYROSINE-PROTEIN PHOSPHATASE YWQE"/>
    <property type="match status" value="1"/>
</dbReference>
<evidence type="ECO:0000256" key="3">
    <source>
        <dbReference type="ARBA" id="ARBA00022801"/>
    </source>
</evidence>
<dbReference type="SUPFAM" id="SSF89550">
    <property type="entry name" value="PHP domain-like"/>
    <property type="match status" value="1"/>
</dbReference>
<sequence>MWGLFKKKKNVKTLGEVPALQVDVHSHLIPGIDDGAANLEESIEMIKTFSNMGFRKIITTPHVMEDYFKNSPEIILNGLDQLRNEVYRQGIDIRIEAAAEYYLDEFFIKKLKNEEELLTIGEEKYILFETSYMTANAFLDEAIFLMQSQGLKPIMAHPERYVYLYGNYERLKSFHERGVLLQVNALSFLGYYSKDAQKVAQQLSDDGLIAFVGSDCHKAKHLEWYQKLESDYYYQKTLKDGVLNNSL</sequence>
<dbReference type="AlphaFoldDB" id="A0A315Z2S9"/>
<dbReference type="Proteomes" id="UP000245535">
    <property type="component" value="Unassembled WGS sequence"/>
</dbReference>
<dbReference type="InterPro" id="IPR016667">
    <property type="entry name" value="Caps_polysacc_synth_CpsB/CapC"/>
</dbReference>
<dbReference type="InterPro" id="IPR016195">
    <property type="entry name" value="Pol/histidinol_Pase-like"/>
</dbReference>
<dbReference type="EC" id="3.1.3.48" evidence="2"/>
<comment type="catalytic activity">
    <reaction evidence="4">
        <text>O-phospho-L-tyrosyl-[protein] + H2O = L-tyrosyl-[protein] + phosphate</text>
        <dbReference type="Rhea" id="RHEA:10684"/>
        <dbReference type="Rhea" id="RHEA-COMP:10136"/>
        <dbReference type="Rhea" id="RHEA-COMP:20101"/>
        <dbReference type="ChEBI" id="CHEBI:15377"/>
        <dbReference type="ChEBI" id="CHEBI:43474"/>
        <dbReference type="ChEBI" id="CHEBI:46858"/>
        <dbReference type="ChEBI" id="CHEBI:61978"/>
        <dbReference type="EC" id="3.1.3.48"/>
    </reaction>
</comment>
<dbReference type="PANTHER" id="PTHR39181:SF1">
    <property type="entry name" value="TYROSINE-PROTEIN PHOSPHATASE YWQE"/>
    <property type="match status" value="1"/>
</dbReference>
<gene>
    <name evidence="5" type="ORF">BC781_109112</name>
</gene>
<dbReference type="GO" id="GO:0004725">
    <property type="term" value="F:protein tyrosine phosphatase activity"/>
    <property type="evidence" value="ECO:0007669"/>
    <property type="project" value="UniProtKB-EC"/>
</dbReference>
<dbReference type="GO" id="GO:0030145">
    <property type="term" value="F:manganese ion binding"/>
    <property type="evidence" value="ECO:0007669"/>
    <property type="project" value="InterPro"/>
</dbReference>
<protein>
    <recommendedName>
        <fullName evidence="2">protein-tyrosine-phosphatase</fullName>
        <ecNumber evidence="2">3.1.3.48</ecNumber>
    </recommendedName>
</protein>
<reference evidence="5 6" key="1">
    <citation type="submission" date="2018-03" db="EMBL/GenBank/DDBJ databases">
        <title>Genomic Encyclopedia of Archaeal and Bacterial Type Strains, Phase II (KMG-II): from individual species to whole genera.</title>
        <authorList>
            <person name="Goeker M."/>
        </authorList>
    </citation>
    <scope>NUCLEOTIDE SEQUENCE [LARGE SCALE GENOMIC DNA]</scope>
    <source>
        <strain evidence="5 6">DSM 28229</strain>
    </source>
</reference>
<dbReference type="RefSeq" id="WP_245935653.1">
    <property type="nucleotide sequence ID" value="NZ_QGDO01000009.1"/>
</dbReference>
<name>A0A315Z2S9_SEDFL</name>
<evidence type="ECO:0000256" key="4">
    <source>
        <dbReference type="ARBA" id="ARBA00051722"/>
    </source>
</evidence>
<dbReference type="Gene3D" id="3.20.20.140">
    <property type="entry name" value="Metal-dependent hydrolases"/>
    <property type="match status" value="1"/>
</dbReference>
<dbReference type="Pfam" id="PF19567">
    <property type="entry name" value="CpsB_CapC"/>
    <property type="match status" value="1"/>
</dbReference>
<dbReference type="EMBL" id="QGDO01000009">
    <property type="protein sequence ID" value="PWJ36096.1"/>
    <property type="molecule type" value="Genomic_DNA"/>
</dbReference>
<evidence type="ECO:0000313" key="6">
    <source>
        <dbReference type="Proteomes" id="UP000245535"/>
    </source>
</evidence>
<keyword evidence="6" id="KW-1185">Reference proteome</keyword>
<dbReference type="PIRSF" id="PIRSF016557">
    <property type="entry name" value="Caps_synth_CpsB"/>
    <property type="match status" value="1"/>
</dbReference>
<keyword evidence="3" id="KW-0378">Hydrolase</keyword>
<evidence type="ECO:0000256" key="2">
    <source>
        <dbReference type="ARBA" id="ARBA00013064"/>
    </source>
</evidence>
<organism evidence="5 6">
    <name type="scientific">Sediminitomix flava</name>
    <dbReference type="NCBI Taxonomy" id="379075"/>
    <lineage>
        <taxon>Bacteria</taxon>
        <taxon>Pseudomonadati</taxon>
        <taxon>Bacteroidota</taxon>
        <taxon>Cytophagia</taxon>
        <taxon>Cytophagales</taxon>
        <taxon>Flammeovirgaceae</taxon>
        <taxon>Sediminitomix</taxon>
    </lineage>
</organism>
<proteinExistence type="inferred from homology"/>
<comment type="similarity">
    <text evidence="1">Belongs to the metallo-dependent hydrolases superfamily. CpsB/CapC family.</text>
</comment>